<accession>A0ABT9GWR3</accession>
<evidence type="ECO:0000313" key="1">
    <source>
        <dbReference type="EMBL" id="MDP4535506.1"/>
    </source>
</evidence>
<dbReference type="Proteomes" id="UP001231616">
    <property type="component" value="Unassembled WGS sequence"/>
</dbReference>
<sequence>MTTAIFKACKFAAIDSRWTDMFDYPVETITRKYVYANEELYLFSGDHLPIILEQALLIQVISEEDFLRFYDRLDPDDVFGCLAIDEHSGRHLDEDGYAFDWHYGIAHTGSGGIFASNFYYYAKRHRYLSVHGCNIDRALNYAFHWDKCSGAPVKKKIWGRRAFDNTQQTGLDYRTFIEQEINSYFRGRAMDHTLKSSMRTSPAPNGVKVSLYAAKSRLAKRKARLAEKKS</sequence>
<dbReference type="EMBL" id="JAUZVZ010000005">
    <property type="protein sequence ID" value="MDP4535506.1"/>
    <property type="molecule type" value="Genomic_DNA"/>
</dbReference>
<reference evidence="1 2" key="1">
    <citation type="submission" date="2023-08" db="EMBL/GenBank/DDBJ databases">
        <authorList>
            <person name="Joshi A."/>
            <person name="Thite S."/>
        </authorList>
    </citation>
    <scope>NUCLEOTIDE SEQUENCE [LARGE SCALE GENOMIC DNA]</scope>
    <source>
        <strain evidence="1 2">AC40</strain>
    </source>
</reference>
<dbReference type="RefSeq" id="WP_305892772.1">
    <property type="nucleotide sequence ID" value="NZ_JAUZVZ010000005.1"/>
</dbReference>
<gene>
    <name evidence="1" type="ORF">Q3O60_04785</name>
</gene>
<proteinExistence type="predicted"/>
<name>A0ABT9GWR3_9GAMM</name>
<comment type="caution">
    <text evidence="1">The sequence shown here is derived from an EMBL/GenBank/DDBJ whole genome shotgun (WGS) entry which is preliminary data.</text>
</comment>
<keyword evidence="2" id="KW-1185">Reference proteome</keyword>
<evidence type="ECO:0000313" key="2">
    <source>
        <dbReference type="Proteomes" id="UP001231616"/>
    </source>
</evidence>
<protein>
    <submittedName>
        <fullName evidence="1">Uncharacterized protein</fullName>
    </submittedName>
</protein>
<organism evidence="1 2">
    <name type="scientific">Alkalimonas collagenimarina</name>
    <dbReference type="NCBI Taxonomy" id="400390"/>
    <lineage>
        <taxon>Bacteria</taxon>
        <taxon>Pseudomonadati</taxon>
        <taxon>Pseudomonadota</taxon>
        <taxon>Gammaproteobacteria</taxon>
        <taxon>Alkalimonas</taxon>
    </lineage>
</organism>